<sequence length="337" mass="38222">MADQGDPSEQDRADLISLLFDLPASTPLGAVQEIARTRVHPAHYRAVSYINDILKQRGPCFVRSVSEWVEQDSLRDLYPIEASNLHPLDRYRAAVGVPEDLADLYRELSVFAALANVDFLYKLFAAVVSVSTSETLQRRFHDSDTLTSNTFWNEVADMRRTAGSGEVLGQRAQWISDVQPLHAAVQETDSDGSEHLAYYRLPATVHVYDPMSHIYDIQFNEPRQVERYPIDHELSIPWVRAQTGFQLELAIAASSGHHLPERYFLTAAQLSALRDRGSAIHTRVGRWDEIRLYPEFIQPIPGEKTNIPDHSLVSLRVMPQSVHIQKLDPNLRLTVYV</sequence>
<organism evidence="1 2">
    <name type="scientific">Candidatus Kerfeldbacteria bacterium CG15_BIG_FIL_POST_REV_8_21_14_020_45_12</name>
    <dbReference type="NCBI Taxonomy" id="2014247"/>
    <lineage>
        <taxon>Bacteria</taxon>
        <taxon>Candidatus Kerfeldiibacteriota</taxon>
    </lineage>
</organism>
<name>A0A2M7H4R5_9BACT</name>
<gene>
    <name evidence="1" type="ORF">COW24_01265</name>
</gene>
<evidence type="ECO:0000313" key="1">
    <source>
        <dbReference type="EMBL" id="PIW37220.1"/>
    </source>
</evidence>
<dbReference type="EMBL" id="PFGC01000016">
    <property type="protein sequence ID" value="PIW37220.1"/>
    <property type="molecule type" value="Genomic_DNA"/>
</dbReference>
<protein>
    <submittedName>
        <fullName evidence="1">Uncharacterized protein</fullName>
    </submittedName>
</protein>
<dbReference type="AlphaFoldDB" id="A0A2M7H4R5"/>
<dbReference type="Proteomes" id="UP000230292">
    <property type="component" value="Unassembled WGS sequence"/>
</dbReference>
<accession>A0A2M7H4R5</accession>
<evidence type="ECO:0000313" key="2">
    <source>
        <dbReference type="Proteomes" id="UP000230292"/>
    </source>
</evidence>
<comment type="caution">
    <text evidence="1">The sequence shown here is derived from an EMBL/GenBank/DDBJ whole genome shotgun (WGS) entry which is preliminary data.</text>
</comment>
<proteinExistence type="predicted"/>
<reference evidence="1 2" key="1">
    <citation type="submission" date="2017-09" db="EMBL/GenBank/DDBJ databases">
        <title>Depth-based differentiation of microbial function through sediment-hosted aquifers and enrichment of novel symbionts in the deep terrestrial subsurface.</title>
        <authorList>
            <person name="Probst A.J."/>
            <person name="Ladd B."/>
            <person name="Jarett J.K."/>
            <person name="Geller-Mcgrath D.E."/>
            <person name="Sieber C.M."/>
            <person name="Emerson J.B."/>
            <person name="Anantharaman K."/>
            <person name="Thomas B.C."/>
            <person name="Malmstrom R."/>
            <person name="Stieglmeier M."/>
            <person name="Klingl A."/>
            <person name="Woyke T."/>
            <person name="Ryan C.M."/>
            <person name="Banfield J.F."/>
        </authorList>
    </citation>
    <scope>NUCLEOTIDE SEQUENCE [LARGE SCALE GENOMIC DNA]</scope>
    <source>
        <strain evidence="1">CG15_BIG_FIL_POST_REV_8_21_14_020_45_12</strain>
    </source>
</reference>